<feature type="signal peptide" evidence="2">
    <location>
        <begin position="1"/>
        <end position="16"/>
    </location>
</feature>
<feature type="compositionally biased region" description="Basic residues" evidence="1">
    <location>
        <begin position="357"/>
        <end position="366"/>
    </location>
</feature>
<feature type="compositionally biased region" description="Polar residues" evidence="1">
    <location>
        <begin position="293"/>
        <end position="302"/>
    </location>
</feature>
<gene>
    <name evidence="3" type="ORF">RN001_000339</name>
</gene>
<sequence length="420" mass="47277">MLKVLLLVVALKLTSQSPTIDELDPKLTLTSFYEKKCFMKTNTDGSHTTFPSSFDTPECLTTDSDIAVTVNIYCNSFRKEFLSCIKKLADVYLICLDEDEAYLTTFLLNAPYRILEKFCTDDYLDRFSRIVNTQCNGSLPVVLKNEFLTTCLPKLNIVKNIKRGELSLKKEIVCGDLATIHVCIVNFLTQDCQISEENLEFPPALQRTNSTDGCNGLASSLINDVPVIHERQETPERQIVPAPQSGQTLACEKHLELSKAQYSGIKKSFHEILPLPAPSKSKTSGSRRTTTKQHSQIITPTPNKDVLQQKADKKKLLAQQKHAKPSAKQSYKRKVFSPDVIDDHNKNHEVKKRVKLPKGKNKKTYRKITSEDEDNDDECKDKDANGTDICLVCGELGKNGEVWLACTDIVKKLYLCDYCA</sequence>
<feature type="compositionally biased region" description="Low complexity" evidence="1">
    <location>
        <begin position="279"/>
        <end position="288"/>
    </location>
</feature>
<keyword evidence="2" id="KW-0732">Signal</keyword>
<organism evidence="3 4">
    <name type="scientific">Aquatica leii</name>
    <dbReference type="NCBI Taxonomy" id="1421715"/>
    <lineage>
        <taxon>Eukaryota</taxon>
        <taxon>Metazoa</taxon>
        <taxon>Ecdysozoa</taxon>
        <taxon>Arthropoda</taxon>
        <taxon>Hexapoda</taxon>
        <taxon>Insecta</taxon>
        <taxon>Pterygota</taxon>
        <taxon>Neoptera</taxon>
        <taxon>Endopterygota</taxon>
        <taxon>Coleoptera</taxon>
        <taxon>Polyphaga</taxon>
        <taxon>Elateriformia</taxon>
        <taxon>Elateroidea</taxon>
        <taxon>Lampyridae</taxon>
        <taxon>Luciolinae</taxon>
        <taxon>Aquatica</taxon>
    </lineage>
</organism>
<protein>
    <submittedName>
        <fullName evidence="3">Uncharacterized protein</fullName>
    </submittedName>
</protein>
<dbReference type="AlphaFoldDB" id="A0AAN7SQI6"/>
<feature type="region of interest" description="Disordered" evidence="1">
    <location>
        <begin position="273"/>
        <end position="332"/>
    </location>
</feature>
<dbReference type="EMBL" id="JARPUR010000001">
    <property type="protein sequence ID" value="KAK4884068.1"/>
    <property type="molecule type" value="Genomic_DNA"/>
</dbReference>
<comment type="caution">
    <text evidence="3">The sequence shown here is derived from an EMBL/GenBank/DDBJ whole genome shotgun (WGS) entry which is preliminary data.</text>
</comment>
<evidence type="ECO:0000256" key="2">
    <source>
        <dbReference type="SAM" id="SignalP"/>
    </source>
</evidence>
<evidence type="ECO:0000313" key="3">
    <source>
        <dbReference type="EMBL" id="KAK4884068.1"/>
    </source>
</evidence>
<feature type="chain" id="PRO_5042838959" evidence="2">
    <location>
        <begin position="17"/>
        <end position="420"/>
    </location>
</feature>
<evidence type="ECO:0000313" key="4">
    <source>
        <dbReference type="Proteomes" id="UP001353858"/>
    </source>
</evidence>
<accession>A0AAN7SQI6</accession>
<evidence type="ECO:0000256" key="1">
    <source>
        <dbReference type="SAM" id="MobiDB-lite"/>
    </source>
</evidence>
<keyword evidence="4" id="KW-1185">Reference proteome</keyword>
<proteinExistence type="predicted"/>
<reference evidence="4" key="1">
    <citation type="submission" date="2023-01" db="EMBL/GenBank/DDBJ databases">
        <title>Key to firefly adult light organ development and bioluminescence: homeobox transcription factors regulate luciferase expression and transportation to peroxisome.</title>
        <authorList>
            <person name="Fu X."/>
        </authorList>
    </citation>
    <scope>NUCLEOTIDE SEQUENCE [LARGE SCALE GENOMIC DNA]</scope>
</reference>
<name>A0AAN7SQI6_9COLE</name>
<feature type="compositionally biased region" description="Basic residues" evidence="1">
    <location>
        <begin position="321"/>
        <end position="332"/>
    </location>
</feature>
<feature type="region of interest" description="Disordered" evidence="1">
    <location>
        <begin position="357"/>
        <end position="380"/>
    </location>
</feature>
<dbReference type="Proteomes" id="UP001353858">
    <property type="component" value="Unassembled WGS sequence"/>
</dbReference>